<organism evidence="2 3">
    <name type="scientific">Pseudocercospora fuligena</name>
    <dbReference type="NCBI Taxonomy" id="685502"/>
    <lineage>
        <taxon>Eukaryota</taxon>
        <taxon>Fungi</taxon>
        <taxon>Dikarya</taxon>
        <taxon>Ascomycota</taxon>
        <taxon>Pezizomycotina</taxon>
        <taxon>Dothideomycetes</taxon>
        <taxon>Dothideomycetidae</taxon>
        <taxon>Mycosphaerellales</taxon>
        <taxon>Mycosphaerellaceae</taxon>
        <taxon>Pseudocercospora</taxon>
    </lineage>
</organism>
<keyword evidence="1" id="KW-0732">Signal</keyword>
<keyword evidence="3" id="KW-1185">Reference proteome</keyword>
<feature type="chain" id="PRO_5034790340" evidence="1">
    <location>
        <begin position="21"/>
        <end position="263"/>
    </location>
</feature>
<dbReference type="EMBL" id="JABCIY010000001">
    <property type="protein sequence ID" value="KAF7198587.1"/>
    <property type="molecule type" value="Genomic_DNA"/>
</dbReference>
<feature type="signal peptide" evidence="1">
    <location>
        <begin position="1"/>
        <end position="20"/>
    </location>
</feature>
<reference evidence="2" key="1">
    <citation type="submission" date="2020-04" db="EMBL/GenBank/DDBJ databases">
        <title>Draft genome resource of the tomato pathogen Pseudocercospora fuligena.</title>
        <authorList>
            <person name="Zaccaron A."/>
        </authorList>
    </citation>
    <scope>NUCLEOTIDE SEQUENCE</scope>
    <source>
        <strain evidence="2">PF001</strain>
    </source>
</reference>
<dbReference type="AlphaFoldDB" id="A0A8H6RW76"/>
<evidence type="ECO:0000313" key="3">
    <source>
        <dbReference type="Proteomes" id="UP000660729"/>
    </source>
</evidence>
<proteinExistence type="predicted"/>
<protein>
    <submittedName>
        <fullName evidence="2">Uncharacterized protein</fullName>
    </submittedName>
</protein>
<gene>
    <name evidence="2" type="ORF">HII31_00326</name>
</gene>
<evidence type="ECO:0000256" key="1">
    <source>
        <dbReference type="SAM" id="SignalP"/>
    </source>
</evidence>
<comment type="caution">
    <text evidence="2">The sequence shown here is derived from an EMBL/GenBank/DDBJ whole genome shotgun (WGS) entry which is preliminary data.</text>
</comment>
<dbReference type="OrthoDB" id="3523203at2759"/>
<accession>A0A8H6RW76</accession>
<evidence type="ECO:0000313" key="2">
    <source>
        <dbReference type="EMBL" id="KAF7198587.1"/>
    </source>
</evidence>
<sequence>MRLCYIAFQVLSLQLGLAGAAPVEDAPTSILSKRQSTTWQDSCGNPAPSNYRAFNLPNCQAQLTFSRGKNVAVQWKPFRNFDNIAVSDPFYTLGYGNNYITNRTQSQAFTSVHEFTNVCRNGAAPVAWVFYTTSANSACTSRDYRYTTGRINAVSGSRPAKTTFRGRQLNAAGDIEVIWNAVNGAQSYNVFVQIPTSSYEDNSGYFTTDRGARVSSGTTRATFPGVVRFRNPEEPRKVYVNVQGTNGVWSDTTTTQPIDVFIT</sequence>
<dbReference type="Proteomes" id="UP000660729">
    <property type="component" value="Unassembled WGS sequence"/>
</dbReference>
<name>A0A8H6RW76_9PEZI</name>